<dbReference type="GO" id="GO:0008967">
    <property type="term" value="F:phosphoglycolate phosphatase activity"/>
    <property type="evidence" value="ECO:0007669"/>
    <property type="project" value="TreeGrafter"/>
</dbReference>
<dbReference type="NCBIfam" id="TIGR01509">
    <property type="entry name" value="HAD-SF-IA-v3"/>
    <property type="match status" value="1"/>
</dbReference>
<dbReference type="Gene3D" id="3.40.50.1000">
    <property type="entry name" value="HAD superfamily/HAD-like"/>
    <property type="match status" value="1"/>
</dbReference>
<dbReference type="InterPro" id="IPR006439">
    <property type="entry name" value="HAD-SF_hydro_IA"/>
</dbReference>
<proteinExistence type="predicted"/>
<keyword evidence="2" id="KW-1185">Reference proteome</keyword>
<keyword evidence="1" id="KW-0378">Hydrolase</keyword>
<dbReference type="AlphaFoldDB" id="A0A4R1XYW7"/>
<dbReference type="SFLD" id="SFLDS00003">
    <property type="entry name" value="Haloacid_Dehalogenase"/>
    <property type="match status" value="1"/>
</dbReference>
<sequence length="234" mass="26730">MPQIVMFDMDGTLLDLAFDDLIWFHQLPLRHAETHAISIEHSRDILTQFYQSHKHTLDWYSSTFWTAKVGVDVLKLQHDHQERIQPRPGCVALLEQLKQLGYRCWLVTNADVASLSLKMQKVALSDYFEVMVSSEQLGHAKEDQGFWHSLQQRHPFDPAQVIFVDDTQPVLASAEEFGIQQLITVLQPSSLHPVRDAQALDYPALDHLSELVDLIQAPRPHAAEVAKLNEDSHV</sequence>
<dbReference type="InterPro" id="IPR036412">
    <property type="entry name" value="HAD-like_sf"/>
</dbReference>
<dbReference type="InterPro" id="IPR023214">
    <property type="entry name" value="HAD_sf"/>
</dbReference>
<dbReference type="SFLD" id="SFLDG01129">
    <property type="entry name" value="C1.5:_HAD__Beta-PGM__Phosphata"/>
    <property type="match status" value="1"/>
</dbReference>
<dbReference type="PANTHER" id="PTHR43434">
    <property type="entry name" value="PHOSPHOGLYCOLATE PHOSPHATASE"/>
    <property type="match status" value="1"/>
</dbReference>
<protein>
    <submittedName>
        <fullName evidence="1">Putative hydrolase of the HAD superfamily</fullName>
    </submittedName>
</protein>
<evidence type="ECO:0000313" key="2">
    <source>
        <dbReference type="Proteomes" id="UP000294963"/>
    </source>
</evidence>
<dbReference type="Pfam" id="PF00702">
    <property type="entry name" value="Hydrolase"/>
    <property type="match status" value="1"/>
</dbReference>
<name>A0A4R1XYW7_ACICA</name>
<dbReference type="GO" id="GO:0006281">
    <property type="term" value="P:DNA repair"/>
    <property type="evidence" value="ECO:0007669"/>
    <property type="project" value="TreeGrafter"/>
</dbReference>
<reference evidence="1 2" key="1">
    <citation type="submission" date="2019-03" db="EMBL/GenBank/DDBJ databases">
        <title>Genomic analyses of the natural microbiome of Caenorhabditis elegans.</title>
        <authorList>
            <person name="Samuel B."/>
        </authorList>
    </citation>
    <scope>NUCLEOTIDE SEQUENCE [LARGE SCALE GENOMIC DNA]</scope>
    <source>
        <strain evidence="1 2">JUb89</strain>
    </source>
</reference>
<gene>
    <name evidence="1" type="ORF">EC844_105104</name>
</gene>
<comment type="caution">
    <text evidence="1">The sequence shown here is derived from an EMBL/GenBank/DDBJ whole genome shotgun (WGS) entry which is preliminary data.</text>
</comment>
<evidence type="ECO:0000313" key="1">
    <source>
        <dbReference type="EMBL" id="TCM68401.1"/>
    </source>
</evidence>
<accession>A0A4R1XYW7</accession>
<dbReference type="Proteomes" id="UP000294963">
    <property type="component" value="Unassembled WGS sequence"/>
</dbReference>
<dbReference type="PANTHER" id="PTHR43434:SF3">
    <property type="entry name" value="GMP_IMP NUCLEOTIDASE YRFG"/>
    <property type="match status" value="1"/>
</dbReference>
<dbReference type="SUPFAM" id="SSF56784">
    <property type="entry name" value="HAD-like"/>
    <property type="match status" value="1"/>
</dbReference>
<dbReference type="InterPro" id="IPR050155">
    <property type="entry name" value="HAD-like_hydrolase_sf"/>
</dbReference>
<dbReference type="EMBL" id="SLVJ01000005">
    <property type="protein sequence ID" value="TCM68401.1"/>
    <property type="molecule type" value="Genomic_DNA"/>
</dbReference>
<organism evidence="1 2">
    <name type="scientific">Acinetobacter calcoaceticus</name>
    <dbReference type="NCBI Taxonomy" id="471"/>
    <lineage>
        <taxon>Bacteria</taxon>
        <taxon>Pseudomonadati</taxon>
        <taxon>Pseudomonadota</taxon>
        <taxon>Gammaproteobacteria</taxon>
        <taxon>Moraxellales</taxon>
        <taxon>Moraxellaceae</taxon>
        <taxon>Acinetobacter</taxon>
        <taxon>Acinetobacter calcoaceticus/baumannii complex</taxon>
    </lineage>
</organism>
<dbReference type="GO" id="GO:0005829">
    <property type="term" value="C:cytosol"/>
    <property type="evidence" value="ECO:0007669"/>
    <property type="project" value="TreeGrafter"/>
</dbReference>